<reference evidence="1" key="1">
    <citation type="submission" date="2023-03" db="EMBL/GenBank/DDBJ databases">
        <title>Massive genome expansion in bonnet fungi (Mycena s.s.) driven by repeated elements and novel gene families across ecological guilds.</title>
        <authorList>
            <consortium name="Lawrence Berkeley National Laboratory"/>
            <person name="Harder C.B."/>
            <person name="Miyauchi S."/>
            <person name="Viragh M."/>
            <person name="Kuo A."/>
            <person name="Thoen E."/>
            <person name="Andreopoulos B."/>
            <person name="Lu D."/>
            <person name="Skrede I."/>
            <person name="Drula E."/>
            <person name="Henrissat B."/>
            <person name="Morin E."/>
            <person name="Kohler A."/>
            <person name="Barry K."/>
            <person name="LaButti K."/>
            <person name="Morin E."/>
            <person name="Salamov A."/>
            <person name="Lipzen A."/>
            <person name="Mereny Z."/>
            <person name="Hegedus B."/>
            <person name="Baldrian P."/>
            <person name="Stursova M."/>
            <person name="Weitz H."/>
            <person name="Taylor A."/>
            <person name="Grigoriev I.V."/>
            <person name="Nagy L.G."/>
            <person name="Martin F."/>
            <person name="Kauserud H."/>
        </authorList>
    </citation>
    <scope>NUCLEOTIDE SEQUENCE</scope>
    <source>
        <strain evidence="1">CBHHK200</strain>
    </source>
</reference>
<feature type="non-terminal residue" evidence="1">
    <location>
        <position position="151"/>
    </location>
</feature>
<sequence>DNLGISKSAAWTDFTRTIFLLRSRRHSYVHLEMYLSLISHTQHARFNAADAGTRSEEYTTEHLQGASPAPRFICHARSRCHRLLLHLRPTLCPPRVHRRIQCAPLAGCVECRMRAGRCVASPACALPLVHHPALAPSTTLAPRLPRIPRPT</sequence>
<organism evidence="1 2">
    <name type="scientific">Mycena alexandri</name>
    <dbReference type="NCBI Taxonomy" id="1745969"/>
    <lineage>
        <taxon>Eukaryota</taxon>
        <taxon>Fungi</taxon>
        <taxon>Dikarya</taxon>
        <taxon>Basidiomycota</taxon>
        <taxon>Agaricomycotina</taxon>
        <taxon>Agaricomycetes</taxon>
        <taxon>Agaricomycetidae</taxon>
        <taxon>Agaricales</taxon>
        <taxon>Marasmiineae</taxon>
        <taxon>Mycenaceae</taxon>
        <taxon>Mycena</taxon>
    </lineage>
</organism>
<dbReference type="EMBL" id="JARJCM010000121">
    <property type="protein sequence ID" value="KAJ7027662.1"/>
    <property type="molecule type" value="Genomic_DNA"/>
</dbReference>
<dbReference type="Proteomes" id="UP001218188">
    <property type="component" value="Unassembled WGS sequence"/>
</dbReference>
<comment type="caution">
    <text evidence="1">The sequence shown here is derived from an EMBL/GenBank/DDBJ whole genome shotgun (WGS) entry which is preliminary data.</text>
</comment>
<protein>
    <submittedName>
        <fullName evidence="1">Uncharacterized protein</fullName>
    </submittedName>
</protein>
<dbReference type="AlphaFoldDB" id="A0AAD6SI90"/>
<proteinExistence type="predicted"/>
<accession>A0AAD6SI90</accession>
<name>A0AAD6SI90_9AGAR</name>
<gene>
    <name evidence="1" type="ORF">C8F04DRAFT_1293962</name>
</gene>
<evidence type="ECO:0000313" key="1">
    <source>
        <dbReference type="EMBL" id="KAJ7027662.1"/>
    </source>
</evidence>
<keyword evidence="2" id="KW-1185">Reference proteome</keyword>
<evidence type="ECO:0000313" key="2">
    <source>
        <dbReference type="Proteomes" id="UP001218188"/>
    </source>
</evidence>